<evidence type="ECO:0000313" key="2">
    <source>
        <dbReference type="Proteomes" id="UP000274504"/>
    </source>
</evidence>
<gene>
    <name evidence="1" type="ORF">HDID_LOCUS3051</name>
</gene>
<name>A0A0R3SE76_HYMDI</name>
<organism evidence="3">
    <name type="scientific">Hymenolepis diminuta</name>
    <name type="common">Rat tapeworm</name>
    <dbReference type="NCBI Taxonomy" id="6216"/>
    <lineage>
        <taxon>Eukaryota</taxon>
        <taxon>Metazoa</taxon>
        <taxon>Spiralia</taxon>
        <taxon>Lophotrochozoa</taxon>
        <taxon>Platyhelminthes</taxon>
        <taxon>Cestoda</taxon>
        <taxon>Eucestoda</taxon>
        <taxon>Cyclophyllidea</taxon>
        <taxon>Hymenolepididae</taxon>
        <taxon>Hymenolepis</taxon>
    </lineage>
</organism>
<proteinExistence type="predicted"/>
<evidence type="ECO:0000313" key="3">
    <source>
        <dbReference type="WBParaSite" id="HDID_0000305301-mRNA-1"/>
    </source>
</evidence>
<dbReference type="AlphaFoldDB" id="A0A0R3SE76"/>
<sequence>MVWKSLADKTGNEFDNEGCCIKTWDPPSVIECTLTELEEDGTFLATARVRTVETHAWASLHMDELHLAPAPQPCRDRR</sequence>
<dbReference type="Proteomes" id="UP000274504">
    <property type="component" value="Unassembled WGS sequence"/>
</dbReference>
<reference evidence="3" key="1">
    <citation type="submission" date="2017-02" db="UniProtKB">
        <authorList>
            <consortium name="WormBaseParasite"/>
        </authorList>
    </citation>
    <scope>IDENTIFICATION</scope>
</reference>
<dbReference type="EMBL" id="UYSG01000859">
    <property type="protein sequence ID" value="VDL26788.1"/>
    <property type="molecule type" value="Genomic_DNA"/>
</dbReference>
<reference evidence="1 2" key="2">
    <citation type="submission" date="2018-11" db="EMBL/GenBank/DDBJ databases">
        <authorList>
            <consortium name="Pathogen Informatics"/>
        </authorList>
    </citation>
    <scope>NUCLEOTIDE SEQUENCE [LARGE SCALE GENOMIC DNA]</scope>
</reference>
<protein>
    <submittedName>
        <fullName evidence="3">MaoC-like domain-containing protein</fullName>
    </submittedName>
</protein>
<evidence type="ECO:0000313" key="1">
    <source>
        <dbReference type="EMBL" id="VDL26788.1"/>
    </source>
</evidence>
<dbReference type="WBParaSite" id="HDID_0000305301-mRNA-1">
    <property type="protein sequence ID" value="HDID_0000305301-mRNA-1"/>
    <property type="gene ID" value="HDID_0000305301"/>
</dbReference>
<accession>A0A0R3SE76</accession>